<keyword evidence="1" id="KW-0472">Membrane</keyword>
<reference evidence="3" key="1">
    <citation type="submission" date="2022-07" db="EMBL/GenBank/DDBJ databases">
        <title>Phylogenomic reconstructions and comparative analyses of Kickxellomycotina fungi.</title>
        <authorList>
            <person name="Reynolds N.K."/>
            <person name="Stajich J.E."/>
            <person name="Barry K."/>
            <person name="Grigoriev I.V."/>
            <person name="Crous P."/>
            <person name="Smith M.E."/>
        </authorList>
    </citation>
    <scope>NUCLEOTIDE SEQUENCE</scope>
    <source>
        <strain evidence="3">NBRC 100468</strain>
    </source>
</reference>
<name>A0A9W8DRN9_9FUNG</name>
<evidence type="ECO:0000256" key="1">
    <source>
        <dbReference type="SAM" id="Phobius"/>
    </source>
</evidence>
<dbReference type="OrthoDB" id="5547695at2759"/>
<dbReference type="Proteomes" id="UP001150538">
    <property type="component" value="Unassembled WGS sequence"/>
</dbReference>
<evidence type="ECO:0000259" key="2">
    <source>
        <dbReference type="Pfam" id="PF13349"/>
    </source>
</evidence>
<feature type="domain" description="DUF4097" evidence="2">
    <location>
        <begin position="240"/>
        <end position="343"/>
    </location>
</feature>
<organism evidence="3 4">
    <name type="scientific">Mycoemilia scoparia</name>
    <dbReference type="NCBI Taxonomy" id="417184"/>
    <lineage>
        <taxon>Eukaryota</taxon>
        <taxon>Fungi</taxon>
        <taxon>Fungi incertae sedis</taxon>
        <taxon>Zoopagomycota</taxon>
        <taxon>Kickxellomycotina</taxon>
        <taxon>Kickxellomycetes</taxon>
        <taxon>Kickxellales</taxon>
        <taxon>Kickxellaceae</taxon>
        <taxon>Mycoemilia</taxon>
    </lineage>
</organism>
<keyword evidence="1" id="KW-0812">Transmembrane</keyword>
<accession>A0A9W8DRN9</accession>
<dbReference type="InterPro" id="IPR025164">
    <property type="entry name" value="Toastrack_DUF4097"/>
</dbReference>
<feature type="transmembrane region" description="Helical" evidence="1">
    <location>
        <begin position="45"/>
        <end position="63"/>
    </location>
</feature>
<evidence type="ECO:0000313" key="4">
    <source>
        <dbReference type="Proteomes" id="UP001150538"/>
    </source>
</evidence>
<sequence>MAEKSNYHYTIIEQDSLPPQPNGDVETGYQYPRQNRRNCRKWKRFFAFGAITYLMVTLFYHFAGHHCAHVINKSMKWKEYGKQWIPQGKLNKNIHGFSLDNINLFNVHNVLSNSDKCQADIDVEDLPVYDFDPLSRTNIHVGVEGAIYADVQVLPSEDKKARFEVHAKASDEDLASKIKLHKVEVDEGQVNFFLKGPKVHLGHQCATAKVTLYIPSSVTELSHLSTGFAVGKFKLDEKLAKNIHFGNFHIGTVKGKLKLPKITSNTVVIDSVIGDIDTKLVVSESVSLRSVKGKIEADIVLEHGDQESITFDSVLGNVEATISENFTGRFSAHSIGGNVDIKDDGQDGHLHFDKDYKHVKTGLHYQGHSFDKTKARLSVNTVRGNSNIVFV</sequence>
<dbReference type="Pfam" id="PF13349">
    <property type="entry name" value="DUF4097"/>
    <property type="match status" value="1"/>
</dbReference>
<protein>
    <recommendedName>
        <fullName evidence="2">DUF4097 domain-containing protein</fullName>
    </recommendedName>
</protein>
<comment type="caution">
    <text evidence="3">The sequence shown here is derived from an EMBL/GenBank/DDBJ whole genome shotgun (WGS) entry which is preliminary data.</text>
</comment>
<proteinExistence type="predicted"/>
<gene>
    <name evidence="3" type="ORF">H4219_000269</name>
</gene>
<dbReference type="EMBL" id="JANBPU010000002">
    <property type="protein sequence ID" value="KAJ1921923.1"/>
    <property type="molecule type" value="Genomic_DNA"/>
</dbReference>
<evidence type="ECO:0000313" key="3">
    <source>
        <dbReference type="EMBL" id="KAJ1921923.1"/>
    </source>
</evidence>
<dbReference type="AlphaFoldDB" id="A0A9W8DRN9"/>
<keyword evidence="1" id="KW-1133">Transmembrane helix</keyword>
<keyword evidence="4" id="KW-1185">Reference proteome</keyword>